<dbReference type="PROSITE" id="PS51257">
    <property type="entry name" value="PROKAR_LIPOPROTEIN"/>
    <property type="match status" value="1"/>
</dbReference>
<dbReference type="Proteomes" id="UP000290092">
    <property type="component" value="Unassembled WGS sequence"/>
</dbReference>
<evidence type="ECO:0000313" key="1">
    <source>
        <dbReference type="EMBL" id="RXK15112.1"/>
    </source>
</evidence>
<name>A0AAX2ADK5_9BACT</name>
<gene>
    <name evidence="1" type="ORF">CP985_10190</name>
</gene>
<keyword evidence="2" id="KW-1185">Reference proteome</keyword>
<comment type="caution">
    <text evidence="1">The sequence shown here is derived from an EMBL/GenBank/DDBJ whole genome shotgun (WGS) entry which is preliminary data.</text>
</comment>
<evidence type="ECO:0000313" key="2">
    <source>
        <dbReference type="Proteomes" id="UP000290092"/>
    </source>
</evidence>
<organism evidence="1 2">
    <name type="scientific">Malaciobacter mytili LMG 24559</name>
    <dbReference type="NCBI Taxonomy" id="1032238"/>
    <lineage>
        <taxon>Bacteria</taxon>
        <taxon>Pseudomonadati</taxon>
        <taxon>Campylobacterota</taxon>
        <taxon>Epsilonproteobacteria</taxon>
        <taxon>Campylobacterales</taxon>
        <taxon>Arcobacteraceae</taxon>
        <taxon>Malaciobacter</taxon>
    </lineage>
</organism>
<sequence length="196" mass="23754">MKKFILIIIAFFLAACNDIEDNSSFSYKQNNIKFKVDSKEILSFSLNNFIYEPRANQYLQEGYTLKVQDNEFDFFLEYIHLSTQSKWNGQARSFYEDFFKEKLKLKSFKLLNRFEEKNYEFSTYLVNEDKIIQLIYIWDVYKDTFIFDKNGKLFNSLATKLNKQYKDSFKEYKRATLEFPYSLIVQNRVNSYFNKN</sequence>
<reference evidence="1 2" key="1">
    <citation type="submission" date="2017-09" db="EMBL/GenBank/DDBJ databases">
        <title>Genomics of the genus Arcobacter.</title>
        <authorList>
            <person name="Perez-Cataluna A."/>
            <person name="Figueras M.J."/>
            <person name="Salas-Masso N."/>
        </authorList>
    </citation>
    <scope>NUCLEOTIDE SEQUENCE [LARGE SCALE GENOMIC DNA]</scope>
    <source>
        <strain evidence="1 2">CECT 7386</strain>
    </source>
</reference>
<accession>A0AAX2ADK5</accession>
<dbReference type="RefSeq" id="WP_114841515.1">
    <property type="nucleotide sequence ID" value="NZ_CP031219.1"/>
</dbReference>
<dbReference type="KEGG" id="amyt:AMYT_1063"/>
<dbReference type="AlphaFoldDB" id="A0AAX2ADK5"/>
<evidence type="ECO:0008006" key="3">
    <source>
        <dbReference type="Google" id="ProtNLM"/>
    </source>
</evidence>
<dbReference type="EMBL" id="NXID01000038">
    <property type="protein sequence ID" value="RXK15112.1"/>
    <property type="molecule type" value="Genomic_DNA"/>
</dbReference>
<protein>
    <recommendedName>
        <fullName evidence="3">Lipoprotein</fullName>
    </recommendedName>
</protein>
<proteinExistence type="predicted"/>